<reference evidence="2" key="1">
    <citation type="journal article" date="2021" name="PeerJ">
        <title>Extensive microbial diversity within the chicken gut microbiome revealed by metagenomics and culture.</title>
        <authorList>
            <person name="Gilroy R."/>
            <person name="Ravi A."/>
            <person name="Getino M."/>
            <person name="Pursley I."/>
            <person name="Horton D.L."/>
            <person name="Alikhan N.F."/>
            <person name="Baker D."/>
            <person name="Gharbi K."/>
            <person name="Hall N."/>
            <person name="Watson M."/>
            <person name="Adriaenssens E.M."/>
            <person name="Foster-Nyarko E."/>
            <person name="Jarju S."/>
            <person name="Secka A."/>
            <person name="Antonio M."/>
            <person name="Oren A."/>
            <person name="Chaudhuri R.R."/>
            <person name="La Ragione R."/>
            <person name="Hildebrand F."/>
            <person name="Pallen M.J."/>
        </authorList>
    </citation>
    <scope>NUCLEOTIDE SEQUENCE</scope>
    <source>
        <strain evidence="2">Gambia16-554</strain>
    </source>
</reference>
<feature type="chain" id="PRO_5039501489" evidence="1">
    <location>
        <begin position="21"/>
        <end position="391"/>
    </location>
</feature>
<comment type="caution">
    <text evidence="2">The sequence shown here is derived from an EMBL/GenBank/DDBJ whole genome shotgun (WGS) entry which is preliminary data.</text>
</comment>
<accession>A0A9D2GQ69</accession>
<keyword evidence="1" id="KW-0732">Signal</keyword>
<feature type="signal peptide" evidence="1">
    <location>
        <begin position="1"/>
        <end position="20"/>
    </location>
</feature>
<evidence type="ECO:0000256" key="1">
    <source>
        <dbReference type="SAM" id="SignalP"/>
    </source>
</evidence>
<dbReference type="Pfam" id="PF07396">
    <property type="entry name" value="Porin_O_P"/>
    <property type="match status" value="1"/>
</dbReference>
<organism evidence="2 3">
    <name type="scientific">Candidatus Coprenecus stercoravium</name>
    <dbReference type="NCBI Taxonomy" id="2840735"/>
    <lineage>
        <taxon>Bacteria</taxon>
        <taxon>Pseudomonadati</taxon>
        <taxon>Bacteroidota</taxon>
        <taxon>Bacteroidia</taxon>
        <taxon>Bacteroidales</taxon>
        <taxon>Rikenellaceae</taxon>
        <taxon>Rikenellaceae incertae sedis</taxon>
        <taxon>Candidatus Coprenecus</taxon>
    </lineage>
</organism>
<reference evidence="2" key="2">
    <citation type="submission" date="2021-04" db="EMBL/GenBank/DDBJ databases">
        <authorList>
            <person name="Gilroy R."/>
        </authorList>
    </citation>
    <scope>NUCLEOTIDE SEQUENCE</scope>
    <source>
        <strain evidence="2">Gambia16-554</strain>
    </source>
</reference>
<evidence type="ECO:0000313" key="3">
    <source>
        <dbReference type="Proteomes" id="UP000824115"/>
    </source>
</evidence>
<dbReference type="AlphaFoldDB" id="A0A9D2GQ69"/>
<protein>
    <submittedName>
        <fullName evidence="2">OprO/OprP family phosphate-selective porin</fullName>
    </submittedName>
</protein>
<dbReference type="Proteomes" id="UP000824115">
    <property type="component" value="Unassembled WGS sequence"/>
</dbReference>
<proteinExistence type="predicted"/>
<name>A0A9D2GQ69_9BACT</name>
<dbReference type="EMBL" id="DXAW01000050">
    <property type="protein sequence ID" value="HIZ85365.1"/>
    <property type="molecule type" value="Genomic_DNA"/>
</dbReference>
<evidence type="ECO:0000313" key="2">
    <source>
        <dbReference type="EMBL" id="HIZ85365.1"/>
    </source>
</evidence>
<dbReference type="InterPro" id="IPR010870">
    <property type="entry name" value="Porin_O/P"/>
</dbReference>
<sequence>MRRLCLLIFCAAAVLSPLRASDKLSLTDTLLEGKVSQTFMDNHDMAFQMRGSLRAEIPEGGDASARFRMDNFRWNMEGTFGRNKALYYHFRQSFNANFRTNTFDNLLESVDYAYMMWTPVKAFSLTFGKQVMALGGQEAWAAPVYVIQYSDFGGSFPCYQLGVMGTWHISPTQDLAFQVSNIRGLWDDEYFYGGLPDGVESSKAPFLYTLNWNGNFFNDALEFRWSASYGSQAGKKDLWIVELGQSYRSRWWGVYLDLIYSRQDLDANGIISRAAVFSDGVLRTMENVEYFSAIGYLHLFLSPSFSAFLKGSIEHGSLFRPYGDIPDGLCRSSWNAQACLEYMPTKSRDFRFFLHYNYYNASPAGSGSLLGILPTREHRVTLGLIYIMNIY</sequence>
<gene>
    <name evidence="2" type="ORF">IAC04_02620</name>
</gene>